<dbReference type="Pfam" id="PF26638">
    <property type="entry name" value="DUF8211"/>
    <property type="match status" value="1"/>
</dbReference>
<comment type="caution">
    <text evidence="3">The sequence shown here is derived from an EMBL/GenBank/DDBJ whole genome shotgun (WGS) entry which is preliminary data.</text>
</comment>
<evidence type="ECO:0000313" key="3">
    <source>
        <dbReference type="EMBL" id="RIA79545.1"/>
    </source>
</evidence>
<feature type="domain" description="DUF8211" evidence="2">
    <location>
        <begin position="227"/>
        <end position="348"/>
    </location>
</feature>
<protein>
    <recommendedName>
        <fullName evidence="2">DUF8211 domain-containing protein</fullName>
    </recommendedName>
</protein>
<accession>A0A397S5F0</accession>
<evidence type="ECO:0000313" key="4">
    <source>
        <dbReference type="Proteomes" id="UP000265703"/>
    </source>
</evidence>
<dbReference type="Proteomes" id="UP000265703">
    <property type="component" value="Unassembled WGS sequence"/>
</dbReference>
<dbReference type="InterPro" id="IPR058524">
    <property type="entry name" value="DUF8211"/>
</dbReference>
<evidence type="ECO:0000259" key="2">
    <source>
        <dbReference type="Pfam" id="PF26638"/>
    </source>
</evidence>
<name>A0A397S5F0_9GLOM</name>
<evidence type="ECO:0000256" key="1">
    <source>
        <dbReference type="SAM" id="MobiDB-lite"/>
    </source>
</evidence>
<dbReference type="OrthoDB" id="2440565at2759"/>
<gene>
    <name evidence="3" type="ORF">C1645_882620</name>
</gene>
<proteinExistence type="predicted"/>
<organism evidence="3 4">
    <name type="scientific">Glomus cerebriforme</name>
    <dbReference type="NCBI Taxonomy" id="658196"/>
    <lineage>
        <taxon>Eukaryota</taxon>
        <taxon>Fungi</taxon>
        <taxon>Fungi incertae sedis</taxon>
        <taxon>Mucoromycota</taxon>
        <taxon>Glomeromycotina</taxon>
        <taxon>Glomeromycetes</taxon>
        <taxon>Glomerales</taxon>
        <taxon>Glomeraceae</taxon>
        <taxon>Glomus</taxon>
    </lineage>
</organism>
<keyword evidence="4" id="KW-1185">Reference proteome</keyword>
<dbReference type="AlphaFoldDB" id="A0A397S5F0"/>
<sequence>MALIPKNTSPHHKSTLKKYFPFLIDTKIFHVTRHDLQGHNKFYENHRSKTFLFEIDRSTSRTNPKTLRLHTNDPRVNTSPKQLFSTSHSMNDKYQISKLLTHFFHLQRVIPKRTQHKYFNRIRTLLMSRITIIKNRATSTRSNRTTKTFVNFTYKKYRFHLGIFVPCNHPTVENRRFTTCTIPSPIILSNNRRGCLEHQKLLFPENFLRGNQMDIDQQSEAYKQICRNYTEHHFKHVTSHRLGISYTTEYAINTKYVRHPQHHYDKCMYRKLFLHYRFSDTAYKPSTIRKQVVRRTRRLHRLMTLENISRDETLTPEQWINLGQKYRVLITQEQLYYKLIPHIKTNRYLFKKDTSHPVAPPWTRDTHRQVHSAMPNITWRSMILPRPGSWSEYRSSHLYLNNYVNNRQQFISSFNFDFHSHPLMLDSFILFSLST</sequence>
<dbReference type="EMBL" id="QKYT01001248">
    <property type="protein sequence ID" value="RIA79545.1"/>
    <property type="molecule type" value="Genomic_DNA"/>
</dbReference>
<feature type="region of interest" description="Disordered" evidence="1">
    <location>
        <begin position="63"/>
        <end position="85"/>
    </location>
</feature>
<reference evidence="3 4" key="1">
    <citation type="submission" date="2018-06" db="EMBL/GenBank/DDBJ databases">
        <title>Comparative genomics reveals the genomic features of Rhizophagus irregularis, R. cerebriforme, R. diaphanum and Gigaspora rosea, and their symbiotic lifestyle signature.</title>
        <authorList>
            <person name="Morin E."/>
            <person name="San Clemente H."/>
            <person name="Chen E.C.H."/>
            <person name="De La Providencia I."/>
            <person name="Hainaut M."/>
            <person name="Kuo A."/>
            <person name="Kohler A."/>
            <person name="Murat C."/>
            <person name="Tang N."/>
            <person name="Roy S."/>
            <person name="Loubradou J."/>
            <person name="Henrissat B."/>
            <person name="Grigoriev I.V."/>
            <person name="Corradi N."/>
            <person name="Roux C."/>
            <person name="Martin F.M."/>
        </authorList>
    </citation>
    <scope>NUCLEOTIDE SEQUENCE [LARGE SCALE GENOMIC DNA]</scope>
    <source>
        <strain evidence="3 4">DAOM 227022</strain>
    </source>
</reference>
<feature type="compositionally biased region" description="Polar residues" evidence="1">
    <location>
        <begin position="74"/>
        <end position="85"/>
    </location>
</feature>